<reference evidence="2" key="1">
    <citation type="journal article" date="2019" name="Int. J. Syst. Evol. Microbiol.">
        <title>The Global Catalogue of Microorganisms (GCM) 10K type strain sequencing project: providing services to taxonomists for standard genome sequencing and annotation.</title>
        <authorList>
            <consortium name="The Broad Institute Genomics Platform"/>
            <consortium name="The Broad Institute Genome Sequencing Center for Infectious Disease"/>
            <person name="Wu L."/>
            <person name="Ma J."/>
        </authorList>
    </citation>
    <scope>NUCLEOTIDE SEQUENCE [LARGE SCALE GENOMIC DNA]</scope>
    <source>
        <strain evidence="2">DFY41</strain>
    </source>
</reference>
<comment type="caution">
    <text evidence="1">The sequence shown here is derived from an EMBL/GenBank/DDBJ whole genome shotgun (WGS) entry which is preliminary data.</text>
</comment>
<dbReference type="RefSeq" id="WP_378586613.1">
    <property type="nucleotide sequence ID" value="NZ_JBHSKD010000003.1"/>
</dbReference>
<organism evidence="1 2">
    <name type="scientific">Nocardioides taihuensis</name>
    <dbReference type="NCBI Taxonomy" id="1835606"/>
    <lineage>
        <taxon>Bacteria</taxon>
        <taxon>Bacillati</taxon>
        <taxon>Actinomycetota</taxon>
        <taxon>Actinomycetes</taxon>
        <taxon>Propionibacteriales</taxon>
        <taxon>Nocardioidaceae</taxon>
        <taxon>Nocardioides</taxon>
    </lineage>
</organism>
<sequence length="103" mass="10899">MLPETVGTSWGTWVLGDLADAMERAAAAVGQSVKVDEVQIRPPQVAGESPEVSIVVGDRAVLLTMRDEVAACYPHEVLAAQDDAWAAQLLGMRLVLELLDGSA</sequence>
<name>A0ABW0BEZ9_9ACTN</name>
<evidence type="ECO:0000313" key="1">
    <source>
        <dbReference type="EMBL" id="MFC5175598.1"/>
    </source>
</evidence>
<proteinExistence type="predicted"/>
<accession>A0ABW0BEZ9</accession>
<dbReference type="Proteomes" id="UP001596087">
    <property type="component" value="Unassembled WGS sequence"/>
</dbReference>
<evidence type="ECO:0000313" key="2">
    <source>
        <dbReference type="Proteomes" id="UP001596087"/>
    </source>
</evidence>
<gene>
    <name evidence="1" type="ORF">ACFPGP_02875</name>
</gene>
<protein>
    <submittedName>
        <fullName evidence="1">Uncharacterized protein</fullName>
    </submittedName>
</protein>
<dbReference type="EMBL" id="JBHSKD010000003">
    <property type="protein sequence ID" value="MFC5175598.1"/>
    <property type="molecule type" value="Genomic_DNA"/>
</dbReference>
<keyword evidence="2" id="KW-1185">Reference proteome</keyword>